<keyword evidence="5" id="KW-1185">Reference proteome</keyword>
<accession>A0A8T0IA81</accession>
<evidence type="ECO:0000313" key="5">
    <source>
        <dbReference type="Proteomes" id="UP000822688"/>
    </source>
</evidence>
<name>A0A8T0IA81_CERPU</name>
<evidence type="ECO:0000256" key="2">
    <source>
        <dbReference type="SAM" id="MobiDB-lite"/>
    </source>
</evidence>
<organism evidence="4 5">
    <name type="scientific">Ceratodon purpureus</name>
    <name type="common">Fire moss</name>
    <name type="synonym">Dicranum purpureum</name>
    <dbReference type="NCBI Taxonomy" id="3225"/>
    <lineage>
        <taxon>Eukaryota</taxon>
        <taxon>Viridiplantae</taxon>
        <taxon>Streptophyta</taxon>
        <taxon>Embryophyta</taxon>
        <taxon>Bryophyta</taxon>
        <taxon>Bryophytina</taxon>
        <taxon>Bryopsida</taxon>
        <taxon>Dicranidae</taxon>
        <taxon>Pseudoditrichales</taxon>
        <taxon>Ditrichaceae</taxon>
        <taxon>Ceratodon</taxon>
    </lineage>
</organism>
<dbReference type="EMBL" id="CM026424">
    <property type="protein sequence ID" value="KAG0579388.1"/>
    <property type="molecule type" value="Genomic_DNA"/>
</dbReference>
<feature type="region of interest" description="Disordered" evidence="2">
    <location>
        <begin position="145"/>
        <end position="209"/>
    </location>
</feature>
<evidence type="ECO:0000313" key="4">
    <source>
        <dbReference type="EMBL" id="KAG0579388.1"/>
    </source>
</evidence>
<comment type="caution">
    <text evidence="4">The sequence shown here is derived from an EMBL/GenBank/DDBJ whole genome shotgun (WGS) entry which is preliminary data.</text>
</comment>
<feature type="compositionally biased region" description="Basic and acidic residues" evidence="2">
    <location>
        <begin position="156"/>
        <end position="168"/>
    </location>
</feature>
<dbReference type="InterPro" id="IPR007726">
    <property type="entry name" value="SS18_N"/>
</dbReference>
<dbReference type="Pfam" id="PF05030">
    <property type="entry name" value="SSXT"/>
    <property type="match status" value="1"/>
</dbReference>
<reference evidence="4" key="1">
    <citation type="submission" date="2020-06" db="EMBL/GenBank/DDBJ databases">
        <title>WGS assembly of Ceratodon purpureus strain R40.</title>
        <authorList>
            <person name="Carey S.B."/>
            <person name="Jenkins J."/>
            <person name="Shu S."/>
            <person name="Lovell J.T."/>
            <person name="Sreedasyam A."/>
            <person name="Maumus F."/>
            <person name="Tiley G.P."/>
            <person name="Fernandez-Pozo N."/>
            <person name="Barry K."/>
            <person name="Chen C."/>
            <person name="Wang M."/>
            <person name="Lipzen A."/>
            <person name="Daum C."/>
            <person name="Saski C.A."/>
            <person name="Payton A.C."/>
            <person name="Mcbreen J.C."/>
            <person name="Conrad R.E."/>
            <person name="Kollar L.M."/>
            <person name="Olsson S."/>
            <person name="Huttunen S."/>
            <person name="Landis J.B."/>
            <person name="Wickett N.J."/>
            <person name="Johnson M.G."/>
            <person name="Rensing S.A."/>
            <person name="Grimwood J."/>
            <person name="Schmutz J."/>
            <person name="Mcdaniel S.F."/>
        </authorList>
    </citation>
    <scope>NUCLEOTIDE SEQUENCE</scope>
    <source>
        <strain evidence="4">R40</strain>
    </source>
</reference>
<proteinExistence type="inferred from homology"/>
<comment type="similarity">
    <text evidence="1">Belongs to the SS18 family.</text>
</comment>
<evidence type="ECO:0000256" key="1">
    <source>
        <dbReference type="ARBA" id="ARBA00007945"/>
    </source>
</evidence>
<protein>
    <recommendedName>
        <fullName evidence="3">SS18 N-terminal domain-containing protein</fullName>
    </recommendedName>
</protein>
<evidence type="ECO:0000259" key="3">
    <source>
        <dbReference type="Pfam" id="PF05030"/>
    </source>
</evidence>
<sequence>MPNNSMPPHMPPYATTNVTTEVIQRYLDENKLLILAILDNQQTKPADRARYQAKLQQNLMYLGAIADAYPQPGHHVGQSSQAVFAPQPLATMPPSHNFIHQQQQMMMMNERNAMRQYHAQASQQQFYNQHSMLMLNIDANLGLGVHDRASMPPPGHPDHGREGGHGDENPMPPNVQGDLQLGGSGSGREDATVSYLKNSDGSGVGGAQT</sequence>
<dbReference type="AlphaFoldDB" id="A0A8T0IA81"/>
<feature type="domain" description="SS18 N-terminal" evidence="3">
    <location>
        <begin position="17"/>
        <end position="71"/>
    </location>
</feature>
<gene>
    <name evidence="4" type="ORF">KC19_4G094900</name>
</gene>
<dbReference type="Proteomes" id="UP000822688">
    <property type="component" value="Chromosome 4"/>
</dbReference>